<comment type="caution">
    <text evidence="2">The sequence shown here is derived from an EMBL/GenBank/DDBJ whole genome shotgun (WGS) entry which is preliminary data.</text>
</comment>
<evidence type="ECO:0000313" key="2">
    <source>
        <dbReference type="EMBL" id="KAF2561538.1"/>
    </source>
</evidence>
<feature type="compositionally biased region" description="Basic and acidic residues" evidence="1">
    <location>
        <begin position="14"/>
        <end position="23"/>
    </location>
</feature>
<feature type="compositionally biased region" description="Low complexity" evidence="1">
    <location>
        <begin position="28"/>
        <end position="45"/>
    </location>
</feature>
<protein>
    <submittedName>
        <fullName evidence="2">Uncharacterized protein</fullName>
    </submittedName>
</protein>
<accession>A0A8S9I129</accession>
<reference evidence="2" key="1">
    <citation type="submission" date="2019-12" db="EMBL/GenBank/DDBJ databases">
        <title>Genome sequencing and annotation of Brassica cretica.</title>
        <authorList>
            <person name="Studholme D.J."/>
            <person name="Sarris P.F."/>
        </authorList>
    </citation>
    <scope>NUCLEOTIDE SEQUENCE</scope>
    <source>
        <strain evidence="2">PFS-102/07</strain>
        <tissue evidence="2">Leaf</tissue>
    </source>
</reference>
<evidence type="ECO:0000256" key="1">
    <source>
        <dbReference type="SAM" id="MobiDB-lite"/>
    </source>
</evidence>
<name>A0A8S9I129_BRACR</name>
<proteinExistence type="predicted"/>
<dbReference type="EMBL" id="QGKY02001250">
    <property type="protein sequence ID" value="KAF2561538.1"/>
    <property type="molecule type" value="Genomic_DNA"/>
</dbReference>
<dbReference type="AlphaFoldDB" id="A0A8S9I129"/>
<gene>
    <name evidence="2" type="ORF">F2Q70_00015465</name>
</gene>
<feature type="region of interest" description="Disordered" evidence="1">
    <location>
        <begin position="1"/>
        <end position="45"/>
    </location>
</feature>
<organism evidence="2">
    <name type="scientific">Brassica cretica</name>
    <name type="common">Mustard</name>
    <dbReference type="NCBI Taxonomy" id="69181"/>
    <lineage>
        <taxon>Eukaryota</taxon>
        <taxon>Viridiplantae</taxon>
        <taxon>Streptophyta</taxon>
        <taxon>Embryophyta</taxon>
        <taxon>Tracheophyta</taxon>
        <taxon>Spermatophyta</taxon>
        <taxon>Magnoliopsida</taxon>
        <taxon>eudicotyledons</taxon>
        <taxon>Gunneridae</taxon>
        <taxon>Pentapetalae</taxon>
        <taxon>rosids</taxon>
        <taxon>malvids</taxon>
        <taxon>Brassicales</taxon>
        <taxon>Brassicaceae</taxon>
        <taxon>Brassiceae</taxon>
        <taxon>Brassica</taxon>
    </lineage>
</organism>
<sequence>MVEEDEQYGSGEPSRIEEADTRDPASQSIDITTSPSIDTSTSTSIDPISCCRSTPLEIHDRSSCFWDSADSTQKSTDVSSFDIVSYVDKEITMEDFLELEDEAQPENLDQNLEKKLDDDQLTSGRDLGTSLKVGIDREPPYIIDQHPPYIIDRHATYTIDLHLTDCIDRHSPNDIDQHPSLDELQGYIIELEPVEEKEYKSEASHLAVTKHLRSPVCAEVAAGFHKRVKRIHDPMKFVVPCAVFEADFPDPPDKSMHLGSYNGVFDDHMYAVASQRGLRFRGDFDKGPTEAVSNDINKPASIDTTSSSSIDIHRVSEHIEFKVYQNLCDGGTATRSDKSGGKMRRIGRREKGLRAVLSYQ</sequence>